<accession>A0A8T4LF26</accession>
<reference evidence="1" key="2">
    <citation type="submission" date="2021-05" db="EMBL/GenBank/DDBJ databases">
        <title>Protein family content uncovers lineage relationships and bacterial pathway maintenance mechanisms in DPANN archaea.</title>
        <authorList>
            <person name="Castelle C.J."/>
            <person name="Meheust R."/>
            <person name="Jaffe A.L."/>
            <person name="Seitz K."/>
            <person name="Gong X."/>
            <person name="Baker B.J."/>
            <person name="Banfield J.F."/>
        </authorList>
    </citation>
    <scope>NUCLEOTIDE SEQUENCE</scope>
    <source>
        <strain evidence="1">RIFCSPLOWO2_01_FULL_AR10_48_17</strain>
    </source>
</reference>
<protein>
    <submittedName>
        <fullName evidence="1">Uncharacterized protein</fullName>
    </submittedName>
</protein>
<organism evidence="1 2">
    <name type="scientific">Candidatus Iainarchaeum sp</name>
    <dbReference type="NCBI Taxonomy" id="3101447"/>
    <lineage>
        <taxon>Archaea</taxon>
        <taxon>Candidatus Iainarchaeota</taxon>
        <taxon>Candidatus Iainarchaeia</taxon>
        <taxon>Candidatus Iainarchaeales</taxon>
        <taxon>Candidatus Iainarchaeaceae</taxon>
        <taxon>Candidatus Iainarchaeum</taxon>
    </lineage>
</organism>
<reference evidence="1" key="1">
    <citation type="submission" date="2021-03" db="EMBL/GenBank/DDBJ databases">
        <authorList>
            <person name="Jaffe A."/>
        </authorList>
    </citation>
    <scope>NUCLEOTIDE SEQUENCE</scope>
    <source>
        <strain evidence="1">RIFCSPLOWO2_01_FULL_AR10_48_17</strain>
    </source>
</reference>
<proteinExistence type="predicted"/>
<evidence type="ECO:0000313" key="2">
    <source>
        <dbReference type="Proteomes" id="UP000675968"/>
    </source>
</evidence>
<dbReference type="Proteomes" id="UP000675968">
    <property type="component" value="Unassembled WGS sequence"/>
</dbReference>
<evidence type="ECO:0000313" key="1">
    <source>
        <dbReference type="EMBL" id="MBS3061496.1"/>
    </source>
</evidence>
<dbReference type="AlphaFoldDB" id="A0A8T4LF26"/>
<gene>
    <name evidence="1" type="ORF">J4215_02855</name>
</gene>
<comment type="caution">
    <text evidence="1">The sequence shown here is derived from an EMBL/GenBank/DDBJ whole genome shotgun (WGS) entry which is preliminary data.</text>
</comment>
<name>A0A8T4LF26_9ARCH</name>
<dbReference type="EMBL" id="JAGVWC010000010">
    <property type="protein sequence ID" value="MBS3061496.1"/>
    <property type="molecule type" value="Genomic_DNA"/>
</dbReference>
<sequence>MNAAPNESVSHLAQRISSHIPTVRRILILSGRTQEQISDAGRNAHQLANRIDTYMDPATMQWVENQLSANQLTITKISSRSGISKKALRGINSRKKLRPHSRSSGSRIQWKERREPVWVRIKGLLKARTVDGDLKYTEKEVKDLLRKTGVRAGHDLIVKIAQQVRSEEERASMQGRQIPATARRETFLRRALRSTFEPTQRIIRRAIDREAAHGRKPSKAGIQLALTRFSSNQPGQKRRFLEGETNKRKIIQRYARKLRPQKFNWEAMATK</sequence>